<organism evidence="9 10">
    <name type="scientific">Lelliottia nimipressuralis</name>
    <dbReference type="NCBI Taxonomy" id="69220"/>
    <lineage>
        <taxon>Bacteria</taxon>
        <taxon>Pseudomonadati</taxon>
        <taxon>Pseudomonadota</taxon>
        <taxon>Gammaproteobacteria</taxon>
        <taxon>Enterobacterales</taxon>
        <taxon>Enterobacteriaceae</taxon>
        <taxon>Lelliottia</taxon>
    </lineage>
</organism>
<keyword evidence="10" id="KW-1185">Reference proteome</keyword>
<dbReference type="SUPFAM" id="SSF47729">
    <property type="entry name" value="IHF-like DNA-binding proteins"/>
    <property type="match status" value="1"/>
</dbReference>
<evidence type="ECO:0000256" key="2">
    <source>
        <dbReference type="ARBA" id="ARBA00008859"/>
    </source>
</evidence>
<comment type="similarity">
    <text evidence="2">Belongs to the relaxosome TraM family.</text>
</comment>
<dbReference type="Pfam" id="PF05261">
    <property type="entry name" value="Tra_M"/>
    <property type="match status" value="1"/>
</dbReference>
<keyword evidence="7" id="KW-0238">DNA-binding</keyword>
<evidence type="ECO:0000256" key="8">
    <source>
        <dbReference type="ARBA" id="ARBA00023163"/>
    </source>
</evidence>
<evidence type="ECO:0000313" key="9">
    <source>
        <dbReference type="EMBL" id="TYT29230.1"/>
    </source>
</evidence>
<evidence type="ECO:0000313" key="10">
    <source>
        <dbReference type="Proteomes" id="UP000323910"/>
    </source>
</evidence>
<dbReference type="Proteomes" id="UP000323910">
    <property type="component" value="Unassembled WGS sequence"/>
</dbReference>
<gene>
    <name evidence="9" type="primary">traM</name>
    <name evidence="9" type="ORF">FZO59_20770</name>
</gene>
<keyword evidence="8" id="KW-0804">Transcription</keyword>
<evidence type="ECO:0000256" key="1">
    <source>
        <dbReference type="ARBA" id="ARBA00004496"/>
    </source>
</evidence>
<evidence type="ECO:0000256" key="5">
    <source>
        <dbReference type="ARBA" id="ARBA00022971"/>
    </source>
</evidence>
<evidence type="ECO:0000256" key="4">
    <source>
        <dbReference type="ARBA" id="ARBA00022490"/>
    </source>
</evidence>
<accession>A0ABY3NX74</accession>
<dbReference type="InterPro" id="IPR042073">
    <property type="entry name" value="TraM_DNA-bd"/>
</dbReference>
<dbReference type="SUPFAM" id="SSF140581">
    <property type="entry name" value="TraM-like"/>
    <property type="match status" value="1"/>
</dbReference>
<sequence length="125" mass="14213">MPKIQVYVNNAALDKINDIVEEKRQGGASMQDASISSTASMLIELGIRVYCIQLERGQGGFNQAEFNRTMLEYMVKTNSISNELLKLAVKGNLSQEEMMHMKLRIRDHAATELERFYPQLEDDEA</sequence>
<dbReference type="Gene3D" id="1.10.287.2320">
    <property type="match status" value="1"/>
</dbReference>
<protein>
    <recommendedName>
        <fullName evidence="3">Relaxosome protein TraM</fullName>
    </recommendedName>
</protein>
<evidence type="ECO:0000256" key="6">
    <source>
        <dbReference type="ARBA" id="ARBA00023015"/>
    </source>
</evidence>
<comment type="subcellular location">
    <subcellularLocation>
        <location evidence="1">Cytoplasm</location>
    </subcellularLocation>
</comment>
<dbReference type="RefSeq" id="WP_129036150.1">
    <property type="nucleotide sequence ID" value="NZ_SDDX01000027.1"/>
</dbReference>
<dbReference type="Gene3D" id="1.10.10.450">
    <property type="entry name" value="TraM protein, DNA-binding"/>
    <property type="match status" value="1"/>
</dbReference>
<dbReference type="NCBIfam" id="NF010267">
    <property type="entry name" value="PRK13713.1"/>
    <property type="match status" value="1"/>
</dbReference>
<comment type="caution">
    <text evidence="9">The sequence shown here is derived from an EMBL/GenBank/DDBJ whole genome shotgun (WGS) entry which is preliminary data.</text>
</comment>
<keyword evidence="5" id="KW-0184">Conjugation</keyword>
<reference evidence="9 10" key="1">
    <citation type="submission" date="2019-08" db="EMBL/GenBank/DDBJ databases">
        <title>The draft genome of Lelliottia nimipressuralis strain CICC 24156.</title>
        <authorList>
            <person name="Wu W."/>
            <person name="Feng Y."/>
            <person name="Zong Z."/>
        </authorList>
    </citation>
    <scope>NUCLEOTIDE SEQUENCE [LARGE SCALE GENOMIC DNA]</scope>
    <source>
        <strain evidence="9 10">CICC 24156</strain>
    </source>
</reference>
<evidence type="ECO:0000256" key="3">
    <source>
        <dbReference type="ARBA" id="ARBA00020534"/>
    </source>
</evidence>
<name>A0ABY3NX74_9ENTR</name>
<keyword evidence="6" id="KW-0805">Transcription regulation</keyword>
<dbReference type="InterPro" id="IPR007925">
    <property type="entry name" value="TRelaxosome_TraM"/>
</dbReference>
<keyword evidence="4" id="KW-0963">Cytoplasm</keyword>
<proteinExistence type="inferred from homology"/>
<dbReference type="InterPro" id="IPR010992">
    <property type="entry name" value="IHF-like_DNA-bd_dom_sf"/>
</dbReference>
<evidence type="ECO:0000256" key="7">
    <source>
        <dbReference type="ARBA" id="ARBA00023125"/>
    </source>
</evidence>
<dbReference type="EMBL" id="VTFR01000014">
    <property type="protein sequence ID" value="TYT29230.1"/>
    <property type="molecule type" value="Genomic_DNA"/>
</dbReference>